<dbReference type="GO" id="GO:0016787">
    <property type="term" value="F:hydrolase activity"/>
    <property type="evidence" value="ECO:0007669"/>
    <property type="project" value="UniProtKB-KW"/>
</dbReference>
<keyword evidence="3" id="KW-0460">Magnesium</keyword>
<dbReference type="PROSITE" id="PS51462">
    <property type="entry name" value="NUDIX"/>
    <property type="match status" value="1"/>
</dbReference>
<proteinExistence type="predicted"/>
<dbReference type="SUPFAM" id="SSF55811">
    <property type="entry name" value="Nudix"/>
    <property type="match status" value="1"/>
</dbReference>
<gene>
    <name evidence="5" type="ORF">ACFSBI_13725</name>
</gene>
<dbReference type="Pfam" id="PF00293">
    <property type="entry name" value="NUDIX"/>
    <property type="match status" value="1"/>
</dbReference>
<evidence type="ECO:0000256" key="2">
    <source>
        <dbReference type="ARBA" id="ARBA00022801"/>
    </source>
</evidence>
<dbReference type="RefSeq" id="WP_377935855.1">
    <property type="nucleotide sequence ID" value="NZ_JBHUEA010000023.1"/>
</dbReference>
<dbReference type="InterPro" id="IPR000086">
    <property type="entry name" value="NUDIX_hydrolase_dom"/>
</dbReference>
<evidence type="ECO:0000256" key="3">
    <source>
        <dbReference type="ARBA" id="ARBA00022842"/>
    </source>
</evidence>
<comment type="caution">
    <text evidence="5">The sequence shown here is derived from an EMBL/GenBank/DDBJ whole genome shotgun (WGS) entry which is preliminary data.</text>
</comment>
<reference evidence="6" key="1">
    <citation type="journal article" date="2019" name="Int. J. Syst. Evol. Microbiol.">
        <title>The Global Catalogue of Microorganisms (GCM) 10K type strain sequencing project: providing services to taxonomists for standard genome sequencing and annotation.</title>
        <authorList>
            <consortium name="The Broad Institute Genomics Platform"/>
            <consortium name="The Broad Institute Genome Sequencing Center for Infectious Disease"/>
            <person name="Wu L."/>
            <person name="Ma J."/>
        </authorList>
    </citation>
    <scope>NUCLEOTIDE SEQUENCE [LARGE SCALE GENOMIC DNA]</scope>
    <source>
        <strain evidence="6">CGMCC 1.12471</strain>
    </source>
</reference>
<organism evidence="5 6">
    <name type="scientific">Amnibacterium endophyticum</name>
    <dbReference type="NCBI Taxonomy" id="2109337"/>
    <lineage>
        <taxon>Bacteria</taxon>
        <taxon>Bacillati</taxon>
        <taxon>Actinomycetota</taxon>
        <taxon>Actinomycetes</taxon>
        <taxon>Micrococcales</taxon>
        <taxon>Microbacteriaceae</taxon>
        <taxon>Amnibacterium</taxon>
    </lineage>
</organism>
<evidence type="ECO:0000259" key="4">
    <source>
        <dbReference type="PROSITE" id="PS51462"/>
    </source>
</evidence>
<keyword evidence="2 5" id="KW-0378">Hydrolase</keyword>
<dbReference type="Gene3D" id="3.90.79.10">
    <property type="entry name" value="Nucleoside Triphosphate Pyrophosphohydrolase"/>
    <property type="match status" value="1"/>
</dbReference>
<comment type="cofactor">
    <cofactor evidence="1">
        <name>Mg(2+)</name>
        <dbReference type="ChEBI" id="CHEBI:18420"/>
    </cofactor>
</comment>
<feature type="domain" description="Nudix hydrolase" evidence="4">
    <location>
        <begin position="1"/>
        <end position="142"/>
    </location>
</feature>
<dbReference type="EMBL" id="JBHUEA010000023">
    <property type="protein sequence ID" value="MFD1722609.1"/>
    <property type="molecule type" value="Genomic_DNA"/>
</dbReference>
<dbReference type="PANTHER" id="PTHR43046">
    <property type="entry name" value="GDP-MANNOSE MANNOSYL HYDROLASE"/>
    <property type="match status" value="1"/>
</dbReference>
<evidence type="ECO:0000313" key="5">
    <source>
        <dbReference type="EMBL" id="MFD1722609.1"/>
    </source>
</evidence>
<evidence type="ECO:0000313" key="6">
    <source>
        <dbReference type="Proteomes" id="UP001597347"/>
    </source>
</evidence>
<sequence length="148" mass="16579">MAERSTARLVVADADDRVLLFLTYGKDHAVPPRWITPGGGVDPGEGFGEAGVRELREETGLVVDSVGEEFHRYDGPVDTRWHPYETGHWAWFALRTERFDPSDAERMPDELVDIVGTRWWSADELEASGEAYEPADLPDLIRAGLARL</sequence>
<dbReference type="InterPro" id="IPR020476">
    <property type="entry name" value="Nudix_hydrolase"/>
</dbReference>
<dbReference type="PRINTS" id="PR00502">
    <property type="entry name" value="NUDIXFAMILY"/>
</dbReference>
<dbReference type="Proteomes" id="UP001597347">
    <property type="component" value="Unassembled WGS sequence"/>
</dbReference>
<name>A0ABW4LKJ7_9MICO</name>
<dbReference type="InterPro" id="IPR015797">
    <property type="entry name" value="NUDIX_hydrolase-like_dom_sf"/>
</dbReference>
<protein>
    <submittedName>
        <fullName evidence="5">NUDIX hydrolase</fullName>
    </submittedName>
</protein>
<accession>A0ABW4LKJ7</accession>
<dbReference type="PANTHER" id="PTHR43046:SF12">
    <property type="entry name" value="GDP-MANNOSE MANNOSYL HYDROLASE"/>
    <property type="match status" value="1"/>
</dbReference>
<keyword evidence="6" id="KW-1185">Reference proteome</keyword>
<dbReference type="CDD" id="cd04685">
    <property type="entry name" value="NUDIX_Hydrolase"/>
    <property type="match status" value="1"/>
</dbReference>
<evidence type="ECO:0000256" key="1">
    <source>
        <dbReference type="ARBA" id="ARBA00001946"/>
    </source>
</evidence>